<name>A0AAJ5ZK72_9CHLR</name>
<reference evidence="5" key="2">
    <citation type="submission" date="2023-06" db="EMBL/GenBank/DDBJ databases">
        <title>Pangenomics reveal diversification of enzyme families and niche specialization in globally abundant SAR202 bacteria.</title>
        <authorList>
            <person name="Saw J.H.W."/>
        </authorList>
    </citation>
    <scope>NUCLEOTIDE SEQUENCE [LARGE SCALE GENOMIC DNA]</scope>
    <source>
        <strain evidence="5">JH1073</strain>
    </source>
</reference>
<evidence type="ECO:0000313" key="5">
    <source>
        <dbReference type="Proteomes" id="UP001219901"/>
    </source>
</evidence>
<dbReference type="Pfam" id="PF01979">
    <property type="entry name" value="Amidohydro_1"/>
    <property type="match status" value="1"/>
</dbReference>
<dbReference type="PANTHER" id="PTHR42717">
    <property type="entry name" value="DIHYDROOROTASE-RELATED"/>
    <property type="match status" value="1"/>
</dbReference>
<proteinExistence type="predicted"/>
<dbReference type="InterPro" id="IPR020043">
    <property type="entry name" value="Deacetylase_Atu3266-like"/>
</dbReference>
<sequence>MTTTDATTRKYDLLLKGGRVIDPANNIDGQFDVATSGGHIALVDKDISPALARTVADVSGMVVTPGLVDLHAHFYGYFGAIFPDAHCLPGGTTTAVDAGGAGHLTFDDFNEQVIAPATTNVFALLNIAGEGMVGEPEQDLDGMDAELTAMKIAQRPDLIVGVKVAHYMGPGWEPLDRGIQAAEDTGVYLMVDQSPIHTRTMAEMMLEHLRPGDMVTHCYALSKPMTDVNDKVKPHFFEARERGVQFDVGHGAGSFSFRIAKAAIDQGFIPDTVSTDMHRASILVNQATMPETMTKLLALGMDLPDIVKRSTWDPAVAIGHPELGNLGQTQPADIAVLNVTEGEFGLVDNGTGNRVFKTDKRIVCEMTVKSGQVVWDKNGMSRDDWSTTPPTNPAL</sequence>
<dbReference type="GO" id="GO:0046872">
    <property type="term" value="F:metal ion binding"/>
    <property type="evidence" value="ECO:0007669"/>
    <property type="project" value="UniProtKB-KW"/>
</dbReference>
<dbReference type="Gene3D" id="3.20.20.140">
    <property type="entry name" value="Metal-dependent hydrolases"/>
    <property type="match status" value="1"/>
</dbReference>
<dbReference type="PANTHER" id="PTHR42717:SF1">
    <property type="entry name" value="IMIDAZOLONEPROPIONASE AND RELATED AMIDOHYDROLASES"/>
    <property type="match status" value="1"/>
</dbReference>
<evidence type="ECO:0000259" key="3">
    <source>
        <dbReference type="Pfam" id="PF01979"/>
    </source>
</evidence>
<dbReference type="InterPro" id="IPR032466">
    <property type="entry name" value="Metal_Hydrolase"/>
</dbReference>
<feature type="binding site" evidence="1">
    <location>
        <position position="276"/>
    </location>
    <ligand>
        <name>Zn(2+)</name>
        <dbReference type="ChEBI" id="CHEBI:29105"/>
        <label>1</label>
    </ligand>
</feature>
<dbReference type="InterPro" id="IPR011059">
    <property type="entry name" value="Metal-dep_hydrolase_composite"/>
</dbReference>
<dbReference type="Proteomes" id="UP001219901">
    <property type="component" value="Chromosome"/>
</dbReference>
<dbReference type="SUPFAM" id="SSF51338">
    <property type="entry name" value="Composite domain of metallo-dependent hydrolases"/>
    <property type="match status" value="1"/>
</dbReference>
<feature type="binding site" evidence="1">
    <location>
        <position position="71"/>
    </location>
    <ligand>
        <name>Zn(2+)</name>
        <dbReference type="ChEBI" id="CHEBI:29105"/>
        <label>1</label>
    </ligand>
</feature>
<dbReference type="PIRSF" id="PIRSF039004">
    <property type="entry name" value="ADE_EF_0837"/>
    <property type="match status" value="1"/>
</dbReference>
<evidence type="ECO:0000256" key="1">
    <source>
        <dbReference type="PIRSR" id="PIRSR039004-1"/>
    </source>
</evidence>
<dbReference type="InterPro" id="IPR006680">
    <property type="entry name" value="Amidohydro-rel"/>
</dbReference>
<reference evidence="4 5" key="1">
    <citation type="submission" date="2019-11" db="EMBL/GenBank/DDBJ databases">
        <authorList>
            <person name="Cho J.-C."/>
        </authorList>
    </citation>
    <scope>NUCLEOTIDE SEQUENCE [LARGE SCALE GENOMIC DNA]</scope>
    <source>
        <strain evidence="4 5">JH1073</strain>
    </source>
</reference>
<keyword evidence="5" id="KW-1185">Reference proteome</keyword>
<protein>
    <submittedName>
        <fullName evidence="4">Amidohydrolase/deacetylase family metallohydrolase</fullName>
    </submittedName>
</protein>
<evidence type="ECO:0000313" key="4">
    <source>
        <dbReference type="EMBL" id="WFG39678.1"/>
    </source>
</evidence>
<dbReference type="AlphaFoldDB" id="A0AAJ5ZK72"/>
<keyword evidence="1" id="KW-0479">Metal-binding</keyword>
<gene>
    <name evidence="4" type="ORF">GKO48_08615</name>
</gene>
<dbReference type="GO" id="GO:0019213">
    <property type="term" value="F:deacetylase activity"/>
    <property type="evidence" value="ECO:0007669"/>
    <property type="project" value="InterPro"/>
</dbReference>
<accession>A0AAJ5ZK72</accession>
<dbReference type="Gene3D" id="2.30.40.10">
    <property type="entry name" value="Urease, subunit C, domain 1"/>
    <property type="match status" value="1"/>
</dbReference>
<feature type="domain" description="Amidohydrolase-related" evidence="3">
    <location>
        <begin position="62"/>
        <end position="374"/>
    </location>
</feature>
<evidence type="ECO:0000256" key="2">
    <source>
        <dbReference type="PIRSR" id="PIRSR039004-2"/>
    </source>
</evidence>
<feature type="binding site" evidence="1">
    <location>
        <position position="73"/>
    </location>
    <ligand>
        <name>Zn(2+)</name>
        <dbReference type="ChEBI" id="CHEBI:29105"/>
        <label>1</label>
    </ligand>
</feature>
<dbReference type="GO" id="GO:0016810">
    <property type="term" value="F:hydrolase activity, acting on carbon-nitrogen (but not peptide) bonds"/>
    <property type="evidence" value="ECO:0007669"/>
    <property type="project" value="InterPro"/>
</dbReference>
<keyword evidence="1" id="KW-0862">Zinc</keyword>
<dbReference type="SUPFAM" id="SSF51556">
    <property type="entry name" value="Metallo-dependent hydrolases"/>
    <property type="match status" value="1"/>
</dbReference>
<dbReference type="EMBL" id="CP046147">
    <property type="protein sequence ID" value="WFG39678.1"/>
    <property type="molecule type" value="Genomic_DNA"/>
</dbReference>
<organism evidence="4 5">
    <name type="scientific">Candidatus Lucifugimonas marina</name>
    <dbReference type="NCBI Taxonomy" id="3038979"/>
    <lineage>
        <taxon>Bacteria</taxon>
        <taxon>Bacillati</taxon>
        <taxon>Chloroflexota</taxon>
        <taxon>Dehalococcoidia</taxon>
        <taxon>SAR202 cluster</taxon>
        <taxon>Candidatus Lucifugimonadales</taxon>
        <taxon>Candidatus Lucifugimonadaceae</taxon>
        <taxon>Candidatus Lucifugimonas</taxon>
    </lineage>
</organism>
<feature type="modified residue" description="N6-carboxylysine" evidence="2">
    <location>
        <position position="163"/>
    </location>
</feature>
<feature type="binding site" description="via carbamate group" evidence="1">
    <location>
        <position position="163"/>
    </location>
    <ligand>
        <name>Zn(2+)</name>
        <dbReference type="ChEBI" id="CHEBI:29105"/>
        <label>2</label>
    </ligand>
</feature>
<feature type="binding site" evidence="1">
    <location>
        <position position="217"/>
    </location>
    <ligand>
        <name>Zn(2+)</name>
        <dbReference type="ChEBI" id="CHEBI:29105"/>
        <label>2</label>
    </ligand>
</feature>
<dbReference type="RefSeq" id="WP_342823622.1">
    <property type="nucleotide sequence ID" value="NZ_CP046146.1"/>
</dbReference>
<feature type="binding site" description="via carbamate group" evidence="1">
    <location>
        <position position="163"/>
    </location>
    <ligand>
        <name>Zn(2+)</name>
        <dbReference type="ChEBI" id="CHEBI:29105"/>
        <label>1</label>
    </ligand>
</feature>